<accession>R8B5D4</accession>
<name>R8B5D4_9GAMM</name>
<proteinExistence type="predicted"/>
<reference evidence="1 2" key="1">
    <citation type="journal article" date="2013" name="Genome Announc.">
        <title>Draft Genome Sequence of the Moderately Halophilic Bacterium Marinobacter lipolyticus Strain SM19.</title>
        <authorList>
            <person name="Papke R.T."/>
            <person name="de la Haba R.R."/>
            <person name="Infante-Dominguez C."/>
            <person name="Perez D."/>
            <person name="Sanchez-Porro C."/>
            <person name="Lapierre P."/>
            <person name="Ventosa A."/>
        </authorList>
    </citation>
    <scope>NUCLEOTIDE SEQUENCE [LARGE SCALE GENOMIC DNA]</scope>
    <source>
        <strain evidence="1 2">SM19</strain>
    </source>
</reference>
<evidence type="ECO:0000313" key="2">
    <source>
        <dbReference type="Proteomes" id="UP000016540"/>
    </source>
</evidence>
<sequence>MNGPTSDQTLTNANAEWTQHVIERLKLRDVDCEAVNIDHWARANKMFRDGTADVLFPEIVGDPEQPGITGMPIALTYGFVIFTRYDTGPLNTIESLEGLRVGTIRGRFYPSEFLNHPGIQIQRTNSLEQNMHMLALERIDATIEYQSDGVALLSRLGLRAMIHHGDEFGVNELAYRFHLSDRGIWLRHHFDAAVQELIEDGTYQQTFAGTSQRLITD</sequence>
<dbReference type="EMBL" id="ASAD01000004">
    <property type="protein sequence ID" value="EON93761.1"/>
    <property type="molecule type" value="Genomic_DNA"/>
</dbReference>
<keyword evidence="2" id="KW-1185">Reference proteome</keyword>
<evidence type="ECO:0000313" key="1">
    <source>
        <dbReference type="EMBL" id="EON93761.1"/>
    </source>
</evidence>
<dbReference type="Gene3D" id="3.40.190.10">
    <property type="entry name" value="Periplasmic binding protein-like II"/>
    <property type="match status" value="2"/>
</dbReference>
<dbReference type="eggNOG" id="COG0834">
    <property type="taxonomic scope" value="Bacteria"/>
</dbReference>
<gene>
    <name evidence="1" type="ORF">MARLIPOL_01615</name>
</gene>
<dbReference type="STRING" id="1318628.MARLIPOL_01615"/>
<dbReference type="AlphaFoldDB" id="R8B5D4"/>
<dbReference type="Proteomes" id="UP000016540">
    <property type="component" value="Unassembled WGS sequence"/>
</dbReference>
<protein>
    <submittedName>
        <fullName evidence="1">Amino acid ABC transporter periplasmic protein</fullName>
    </submittedName>
</protein>
<dbReference type="PATRIC" id="fig|1318628.3.peg.318"/>
<dbReference type="RefSeq" id="WP_012136314.1">
    <property type="nucleotide sequence ID" value="NZ_KE007306.1"/>
</dbReference>
<organism evidence="1 2">
    <name type="scientific">Marinobacter lipolyticus SM19</name>
    <dbReference type="NCBI Taxonomy" id="1318628"/>
    <lineage>
        <taxon>Bacteria</taxon>
        <taxon>Pseudomonadati</taxon>
        <taxon>Pseudomonadota</taxon>
        <taxon>Gammaproteobacteria</taxon>
        <taxon>Pseudomonadales</taxon>
        <taxon>Marinobacteraceae</taxon>
        <taxon>Marinobacter</taxon>
    </lineage>
</organism>
<comment type="caution">
    <text evidence="1">The sequence shown here is derived from an EMBL/GenBank/DDBJ whole genome shotgun (WGS) entry which is preliminary data.</text>
</comment>
<dbReference type="HOGENOM" id="CLU_1271040_0_0_6"/>
<dbReference type="SUPFAM" id="SSF53850">
    <property type="entry name" value="Periplasmic binding protein-like II"/>
    <property type="match status" value="1"/>
</dbReference>